<evidence type="ECO:0000256" key="1">
    <source>
        <dbReference type="SAM" id="MobiDB-lite"/>
    </source>
</evidence>
<keyword evidence="3" id="KW-1185">Reference proteome</keyword>
<protein>
    <recommendedName>
        <fullName evidence="4">YbdD/YjiX family protein</fullName>
    </recommendedName>
</protein>
<dbReference type="RefSeq" id="WP_246513012.1">
    <property type="nucleotide sequence ID" value="NZ_JAGINO010000007.1"/>
</dbReference>
<organism evidence="2 3">
    <name type="scientific">Azospirillum picis</name>
    <dbReference type="NCBI Taxonomy" id="488438"/>
    <lineage>
        <taxon>Bacteria</taxon>
        <taxon>Pseudomonadati</taxon>
        <taxon>Pseudomonadota</taxon>
        <taxon>Alphaproteobacteria</taxon>
        <taxon>Rhodospirillales</taxon>
        <taxon>Azospirillaceae</taxon>
        <taxon>Azospirillum</taxon>
    </lineage>
</organism>
<proteinExistence type="predicted"/>
<reference evidence="2 3" key="1">
    <citation type="submission" date="2023-07" db="EMBL/GenBank/DDBJ databases">
        <title>Genomic Encyclopedia of Type Strains, Phase IV (KMG-IV): sequencing the most valuable type-strain genomes for metagenomic binning, comparative biology and taxonomic classification.</title>
        <authorList>
            <person name="Goeker M."/>
        </authorList>
    </citation>
    <scope>NUCLEOTIDE SEQUENCE [LARGE SCALE GENOMIC DNA]</scope>
    <source>
        <strain evidence="2 3">DSM 19922</strain>
    </source>
</reference>
<evidence type="ECO:0008006" key="4">
    <source>
        <dbReference type="Google" id="ProtNLM"/>
    </source>
</evidence>
<dbReference type="Proteomes" id="UP001244552">
    <property type="component" value="Unassembled WGS sequence"/>
</dbReference>
<evidence type="ECO:0000313" key="3">
    <source>
        <dbReference type="Proteomes" id="UP001244552"/>
    </source>
</evidence>
<feature type="region of interest" description="Disordered" evidence="1">
    <location>
        <begin position="1"/>
        <end position="24"/>
    </location>
</feature>
<dbReference type="EMBL" id="JAUSVU010000007">
    <property type="protein sequence ID" value="MDQ0533556.1"/>
    <property type="molecule type" value="Genomic_DNA"/>
</dbReference>
<comment type="caution">
    <text evidence="2">The sequence shown here is derived from an EMBL/GenBank/DDBJ whole genome shotgun (WGS) entry which is preliminary data.</text>
</comment>
<accession>A0ABU0MJL3</accession>
<gene>
    <name evidence="2" type="ORF">QO018_002414</name>
</gene>
<evidence type="ECO:0000313" key="2">
    <source>
        <dbReference type="EMBL" id="MDQ0533556.1"/>
    </source>
</evidence>
<sequence length="79" mass="8783">MTKSPARPSAGASAKPPVPCPRGRLRKALTGLRRLFSDDSYERYREAQARVAPDEPPLDRRAFKARQILMTLGRGCCGR</sequence>
<name>A0ABU0MJL3_9PROT</name>